<name>A0A9N8DNK5_9STRA</name>
<organism evidence="1 2">
    <name type="scientific">Seminavis robusta</name>
    <dbReference type="NCBI Taxonomy" id="568900"/>
    <lineage>
        <taxon>Eukaryota</taxon>
        <taxon>Sar</taxon>
        <taxon>Stramenopiles</taxon>
        <taxon>Ochrophyta</taxon>
        <taxon>Bacillariophyta</taxon>
        <taxon>Bacillariophyceae</taxon>
        <taxon>Bacillariophycidae</taxon>
        <taxon>Naviculales</taxon>
        <taxon>Naviculaceae</taxon>
        <taxon>Seminavis</taxon>
    </lineage>
</organism>
<comment type="caution">
    <text evidence="1">The sequence shown here is derived from an EMBL/GenBank/DDBJ whole genome shotgun (WGS) entry which is preliminary data.</text>
</comment>
<sequence>MAGPKCCVSPWSVDYPRAALHASSLPIKQESMQLRAGVWMHLRLLEDLLPCFFPGYHERSSENSVIKQT</sequence>
<dbReference type="AlphaFoldDB" id="A0A9N8DNK5"/>
<keyword evidence="2" id="KW-1185">Reference proteome</keyword>
<evidence type="ECO:0000313" key="2">
    <source>
        <dbReference type="Proteomes" id="UP001153069"/>
    </source>
</evidence>
<protein>
    <submittedName>
        <fullName evidence="1">Uncharacterized protein</fullName>
    </submittedName>
</protein>
<accession>A0A9N8DNK5</accession>
<dbReference type="Proteomes" id="UP001153069">
    <property type="component" value="Unassembled WGS sequence"/>
</dbReference>
<reference evidence="1" key="1">
    <citation type="submission" date="2020-06" db="EMBL/GenBank/DDBJ databases">
        <authorList>
            <consortium name="Plant Systems Biology data submission"/>
        </authorList>
    </citation>
    <scope>NUCLEOTIDE SEQUENCE</scope>
    <source>
        <strain evidence="1">D6</strain>
    </source>
</reference>
<proteinExistence type="predicted"/>
<evidence type="ECO:0000313" key="1">
    <source>
        <dbReference type="EMBL" id="CAB9505897.1"/>
    </source>
</evidence>
<dbReference type="EMBL" id="CAICTM010000246">
    <property type="protein sequence ID" value="CAB9505897.1"/>
    <property type="molecule type" value="Genomic_DNA"/>
</dbReference>
<gene>
    <name evidence="1" type="ORF">SEMRO_247_G098050.1</name>
</gene>